<protein>
    <recommendedName>
        <fullName evidence="4">UrcA family protein</fullName>
    </recommendedName>
</protein>
<gene>
    <name evidence="2" type="ORF">IQ782_18240</name>
</gene>
<organism evidence="2 3">
    <name type="scientific">Salipiger mangrovisoli</name>
    <dbReference type="NCBI Taxonomy" id="2865933"/>
    <lineage>
        <taxon>Bacteria</taxon>
        <taxon>Pseudomonadati</taxon>
        <taxon>Pseudomonadota</taxon>
        <taxon>Alphaproteobacteria</taxon>
        <taxon>Rhodobacterales</taxon>
        <taxon>Roseobacteraceae</taxon>
        <taxon>Salipiger</taxon>
    </lineage>
</organism>
<dbReference type="Proteomes" id="UP000607796">
    <property type="component" value="Unassembled WGS sequence"/>
</dbReference>
<dbReference type="RefSeq" id="WP_194136094.1">
    <property type="nucleotide sequence ID" value="NZ_JADFFK010000014.1"/>
</dbReference>
<evidence type="ECO:0000256" key="1">
    <source>
        <dbReference type="SAM" id="MobiDB-lite"/>
    </source>
</evidence>
<dbReference type="EMBL" id="JADFFK010000014">
    <property type="protein sequence ID" value="MBE9638799.1"/>
    <property type="molecule type" value="Genomic_DNA"/>
</dbReference>
<name>A0ABR9X5C1_9RHOB</name>
<evidence type="ECO:0008006" key="4">
    <source>
        <dbReference type="Google" id="ProtNLM"/>
    </source>
</evidence>
<sequence length="137" mass="15632">MAKIGAVASLVLVCAIADGTPPAAAQSGEDAVLIFVQAHDRDKDRDRDRDESGDQDRDQDRDQHQLRDRDWTTADKDLLREKLRDGSCQEVMDEVEEIMEAMRPCLGDDRLNERSCAERLQLGDMAFRRMREVCREP</sequence>
<evidence type="ECO:0000313" key="2">
    <source>
        <dbReference type="EMBL" id="MBE9638799.1"/>
    </source>
</evidence>
<accession>A0ABR9X5C1</accession>
<comment type="caution">
    <text evidence="2">The sequence shown here is derived from an EMBL/GenBank/DDBJ whole genome shotgun (WGS) entry which is preliminary data.</text>
</comment>
<evidence type="ECO:0000313" key="3">
    <source>
        <dbReference type="Proteomes" id="UP000607796"/>
    </source>
</evidence>
<proteinExistence type="predicted"/>
<reference evidence="2 3" key="1">
    <citation type="journal article" date="2021" name="Int. J. Syst. Evol. Microbiol.">
        <title>Salipiger mangrovisoli sp. nov., isolated from mangrove soil and the proposal for the reclassification of Paraphaeobacter pallidus as Salipiger pallidus comb. nov.</title>
        <authorList>
            <person name="Du J."/>
            <person name="Liu Y."/>
            <person name="Pei T."/>
            <person name="Deng M.R."/>
            <person name="Zhu H."/>
        </authorList>
    </citation>
    <scope>NUCLEOTIDE SEQUENCE [LARGE SCALE GENOMIC DNA]</scope>
    <source>
        <strain evidence="2 3">6D45A</strain>
    </source>
</reference>
<keyword evidence="3" id="KW-1185">Reference proteome</keyword>
<feature type="region of interest" description="Disordered" evidence="1">
    <location>
        <begin position="36"/>
        <end position="71"/>
    </location>
</feature>
<feature type="compositionally biased region" description="Basic and acidic residues" evidence="1">
    <location>
        <begin position="38"/>
        <end position="71"/>
    </location>
</feature>